<dbReference type="HOGENOM" id="CLU_101313_1_0_9"/>
<proteinExistence type="predicted"/>
<dbReference type="Pfam" id="PF14584">
    <property type="entry name" value="DUF4446"/>
    <property type="match status" value="1"/>
</dbReference>
<evidence type="ECO:0008006" key="4">
    <source>
        <dbReference type="Google" id="ProtNLM"/>
    </source>
</evidence>
<dbReference type="InterPro" id="IPR027981">
    <property type="entry name" value="DUF4446"/>
</dbReference>
<keyword evidence="1" id="KW-1133">Transmembrane helix</keyword>
<protein>
    <recommendedName>
        <fullName evidence="4">DUF4446 domain-containing protein</fullName>
    </recommendedName>
</protein>
<dbReference type="PATRIC" id="fig|1216932.3.peg.2645"/>
<dbReference type="OrthoDB" id="5244042at2"/>
<reference evidence="2 3" key="1">
    <citation type="submission" date="2013-11" db="EMBL/GenBank/DDBJ databases">
        <title>Complete genome sequence of Clostridum sp. M2/40.</title>
        <authorList>
            <person name="Wibberg D."/>
            <person name="Puehler A."/>
            <person name="Schlueter A."/>
        </authorList>
    </citation>
    <scope>NUCLEOTIDE SEQUENCE [LARGE SCALE GENOMIC DNA]</scope>
    <source>
        <strain evidence="3">M2/40</strain>
    </source>
</reference>
<dbReference type="RefSeq" id="WP_044039589.1">
    <property type="nucleotide sequence ID" value="NZ_HG917868.1"/>
</dbReference>
<evidence type="ECO:0000313" key="2">
    <source>
        <dbReference type="EMBL" id="CDM69801.1"/>
    </source>
</evidence>
<name>W6RYS7_9CLOT</name>
<dbReference type="AlphaFoldDB" id="W6RYS7"/>
<dbReference type="KEGG" id="clt:CM240_2684"/>
<keyword evidence="3" id="KW-1185">Reference proteome</keyword>
<keyword evidence="1" id="KW-0812">Transmembrane</keyword>
<organism evidence="2 3">
    <name type="scientific">Clostridium bornimense</name>
    <dbReference type="NCBI Taxonomy" id="1216932"/>
    <lineage>
        <taxon>Bacteria</taxon>
        <taxon>Bacillati</taxon>
        <taxon>Bacillota</taxon>
        <taxon>Clostridia</taxon>
        <taxon>Eubacteriales</taxon>
        <taxon>Clostridiaceae</taxon>
        <taxon>Clostridium</taxon>
    </lineage>
</organism>
<keyword evidence="1" id="KW-0472">Membrane</keyword>
<dbReference type="eggNOG" id="COG1196">
    <property type="taxonomic scope" value="Bacteria"/>
</dbReference>
<evidence type="ECO:0000313" key="3">
    <source>
        <dbReference type="Proteomes" id="UP000019426"/>
    </source>
</evidence>
<gene>
    <name evidence="2" type="ORF">CM240_2684</name>
</gene>
<evidence type="ECO:0000256" key="1">
    <source>
        <dbReference type="SAM" id="Phobius"/>
    </source>
</evidence>
<sequence length="165" mass="19090">MDKINQIVSDNISIILISMIAVILILFIFLLVLINSNRKLNKRYKSLFRCEGKSLEDIIEKYMNAVEEVKEKNNTIFELHEEILSKVDTSIRKVEMKRYKAFDDVGSDLSFSIVMLDNENNGFVLTSIFGREESVIYAKEIESGISRYELSTEEKEVLDSAMEME</sequence>
<dbReference type="EMBL" id="HG917868">
    <property type="protein sequence ID" value="CDM69801.1"/>
    <property type="molecule type" value="Genomic_DNA"/>
</dbReference>
<dbReference type="Proteomes" id="UP000019426">
    <property type="component" value="Chromosome M2/40_rep1"/>
</dbReference>
<accession>W6RYS7</accession>
<feature type="transmembrane region" description="Helical" evidence="1">
    <location>
        <begin position="12"/>
        <end position="34"/>
    </location>
</feature>
<dbReference type="STRING" id="1216932.CM240_2684"/>